<feature type="region of interest" description="Disordered" evidence="1">
    <location>
        <begin position="308"/>
        <end position="684"/>
    </location>
</feature>
<evidence type="ECO:0000313" key="3">
    <source>
        <dbReference type="EMBL" id="KAL3765601.1"/>
    </source>
</evidence>
<feature type="region of interest" description="Disordered" evidence="1">
    <location>
        <begin position="244"/>
        <end position="281"/>
    </location>
</feature>
<feature type="region of interest" description="Disordered" evidence="1">
    <location>
        <begin position="123"/>
        <end position="155"/>
    </location>
</feature>
<proteinExistence type="predicted"/>
<feature type="compositionally biased region" description="Basic and acidic residues" evidence="1">
    <location>
        <begin position="51"/>
        <end position="65"/>
    </location>
</feature>
<evidence type="ECO:0000313" key="4">
    <source>
        <dbReference type="Proteomes" id="UP001530400"/>
    </source>
</evidence>
<feature type="compositionally biased region" description="Basic residues" evidence="1">
    <location>
        <begin position="473"/>
        <end position="482"/>
    </location>
</feature>
<sequence length="838" mass="93622">MHPHQVNAASSTDDRHTASSSKRSLINRRPSYMETRSKQQSSIRKSTRSAIKADKTRQAKLKELYHSSSETAANKNKRTIKQEEREPPATKPTTSGSNRPNNNASSSMAPIRIMSEVVSNTISPEQDISKKATSTVEATADEVTETPQQREARRKAHPLKDIAEPLPTDCLFGRGGGTNHHPGNKLYRKMVEDKKELYLNSKRLDKPLVAMDIIKEWRELDPPGRFLKQDDDTKLWYDVGDKKAREKTSQALREKSCKDREDEYTSSNEKQTRFESGTKLQRGNLVTRDHSLGTEIIGGNDYFSMEGFSWDEHDTQGDSSSSYPPPPHVRETSPRNAVPVAAAPPNSYWAPPPPPPHHHHPSPHHHHYAHPPPPQHLPHHPSPHHYYPPQHDYHHRPSHHDRGSNNSLSMNPLPGASTAKAATNTFDDERSRSSWGHPPSYSYDSRGPPPPLPPPHYYGYGPPPPPPQGWSPSHHHHPHHHYGPPQSAFAPYEQDQSPYYESMKLAGSPQDFTKIADLMSQEEEENETKNNDEKMSRSNSNSSRSIDRSSSWGGYERKHSLVLRDSSIGSFAPFDAEDGTLGGGEFDETAIQRSKSMPYSNHESEDKFPSPPQPLQTRKKPDCVEKEASPVEGADNVDKPSLMRKISGGGLRRAPVPTLDGVVRPEPVKRDTSNQPESMETKRSVKRVVLSRDMSAVARSLKEEQNQKSSSSGPMKAELIDRNLSVEINKLGLGDRPISLSRLTTDQMLTSLLDDDDVQNSLLEPQHLTLDDRLTTLDSVAMGIASGERTRSCDLDDALELIMEDKEVTADAPSAVNEDIAAKWLKGDSFAEDDQVRV</sequence>
<gene>
    <name evidence="3" type="ORF">ACHAWO_003893</name>
</gene>
<feature type="compositionally biased region" description="Basic and acidic residues" evidence="1">
    <location>
        <begin position="619"/>
        <end position="629"/>
    </location>
</feature>
<dbReference type="Proteomes" id="UP001530400">
    <property type="component" value="Unassembled WGS sequence"/>
</dbReference>
<feature type="compositionally biased region" description="Basic and acidic residues" evidence="1">
    <location>
        <begin position="527"/>
        <end position="536"/>
    </location>
</feature>
<feature type="compositionally biased region" description="Polar residues" evidence="1">
    <location>
        <begin position="265"/>
        <end position="281"/>
    </location>
</feature>
<dbReference type="InterPro" id="IPR049227">
    <property type="entry name" value="DUF6824"/>
</dbReference>
<feature type="compositionally biased region" description="Low complexity" evidence="1">
    <location>
        <begin position="334"/>
        <end position="349"/>
    </location>
</feature>
<dbReference type="Pfam" id="PF20710">
    <property type="entry name" value="DUF6824"/>
    <property type="match status" value="1"/>
</dbReference>
<organism evidence="3 4">
    <name type="scientific">Cyclotella atomus</name>
    <dbReference type="NCBI Taxonomy" id="382360"/>
    <lineage>
        <taxon>Eukaryota</taxon>
        <taxon>Sar</taxon>
        <taxon>Stramenopiles</taxon>
        <taxon>Ochrophyta</taxon>
        <taxon>Bacillariophyta</taxon>
        <taxon>Coscinodiscophyceae</taxon>
        <taxon>Thalassiosirophycidae</taxon>
        <taxon>Stephanodiscales</taxon>
        <taxon>Stephanodiscaceae</taxon>
        <taxon>Cyclotella</taxon>
    </lineage>
</organism>
<name>A0ABD3MNK1_9STRA</name>
<evidence type="ECO:0000256" key="1">
    <source>
        <dbReference type="SAM" id="MobiDB-lite"/>
    </source>
</evidence>
<reference evidence="3 4" key="1">
    <citation type="submission" date="2024-10" db="EMBL/GenBank/DDBJ databases">
        <title>Updated reference genomes for cyclostephanoid diatoms.</title>
        <authorList>
            <person name="Roberts W.R."/>
            <person name="Alverson A.J."/>
        </authorList>
    </citation>
    <scope>NUCLEOTIDE SEQUENCE [LARGE SCALE GENOMIC DNA]</scope>
    <source>
        <strain evidence="3 4">AJA010-31</strain>
    </source>
</reference>
<feature type="compositionally biased region" description="Basic residues" evidence="1">
    <location>
        <begin position="356"/>
        <end position="369"/>
    </location>
</feature>
<comment type="caution">
    <text evidence="3">The sequence shown here is derived from an EMBL/GenBank/DDBJ whole genome shotgun (WGS) entry which is preliminary data.</text>
</comment>
<dbReference type="EMBL" id="JALLPJ020001399">
    <property type="protein sequence ID" value="KAL3765601.1"/>
    <property type="molecule type" value="Genomic_DNA"/>
</dbReference>
<feature type="compositionally biased region" description="Pro residues" evidence="1">
    <location>
        <begin position="447"/>
        <end position="469"/>
    </location>
</feature>
<feature type="compositionally biased region" description="Basic and acidic residues" evidence="1">
    <location>
        <begin position="244"/>
        <end position="263"/>
    </location>
</feature>
<feature type="domain" description="DUF6824" evidence="2">
    <location>
        <begin position="169"/>
        <end position="254"/>
    </location>
</feature>
<protein>
    <recommendedName>
        <fullName evidence="2">DUF6824 domain-containing protein</fullName>
    </recommendedName>
</protein>
<feature type="region of interest" description="Disordered" evidence="1">
    <location>
        <begin position="1"/>
        <end position="110"/>
    </location>
</feature>
<dbReference type="AlphaFoldDB" id="A0ABD3MNK1"/>
<evidence type="ECO:0000259" key="2">
    <source>
        <dbReference type="Pfam" id="PF20710"/>
    </source>
</evidence>
<accession>A0ABD3MNK1</accession>
<keyword evidence="4" id="KW-1185">Reference proteome</keyword>
<feature type="compositionally biased region" description="Low complexity" evidence="1">
    <location>
        <begin position="537"/>
        <end position="551"/>
    </location>
</feature>
<feature type="compositionally biased region" description="Polar residues" evidence="1">
    <location>
        <begin position="91"/>
        <end position="108"/>
    </location>
</feature>
<feature type="compositionally biased region" description="Polar residues" evidence="1">
    <location>
        <begin position="591"/>
        <end position="601"/>
    </location>
</feature>